<dbReference type="HAMAP" id="MF_00789">
    <property type="entry name" value="UPF0319"/>
    <property type="match status" value="1"/>
</dbReference>
<dbReference type="Pfam" id="PF09829">
    <property type="entry name" value="DUF2057"/>
    <property type="match status" value="1"/>
</dbReference>
<name>A0A553JGP9_SHEHA</name>
<gene>
    <name evidence="4" type="ORF">FN961_23325</name>
</gene>
<comment type="similarity">
    <text evidence="1 3">Belongs to the UPF0319 family.</text>
</comment>
<dbReference type="PANTHER" id="PTHR38108">
    <property type="entry name" value="UPF0319 PROTEIN YCCT"/>
    <property type="match status" value="1"/>
</dbReference>
<evidence type="ECO:0000313" key="5">
    <source>
        <dbReference type="Proteomes" id="UP000318126"/>
    </source>
</evidence>
<evidence type="ECO:0000256" key="3">
    <source>
        <dbReference type="HAMAP-Rule" id="MF_00789"/>
    </source>
</evidence>
<evidence type="ECO:0000313" key="4">
    <source>
        <dbReference type="EMBL" id="TRY11620.1"/>
    </source>
</evidence>
<evidence type="ECO:0000256" key="1">
    <source>
        <dbReference type="ARBA" id="ARBA00008490"/>
    </source>
</evidence>
<dbReference type="RefSeq" id="WP_144042551.1">
    <property type="nucleotide sequence ID" value="NZ_BMPL01000048.1"/>
</dbReference>
<proteinExistence type="inferred from homology"/>
<dbReference type="InterPro" id="IPR018635">
    <property type="entry name" value="UPF0319"/>
</dbReference>
<comment type="caution">
    <text evidence="4">The sequence shown here is derived from an EMBL/GenBank/DDBJ whole genome shotgun (WGS) entry which is preliminary data.</text>
</comment>
<dbReference type="PANTHER" id="PTHR38108:SF1">
    <property type="entry name" value="UPF0319 PROTEIN YCCT"/>
    <property type="match status" value="1"/>
</dbReference>
<dbReference type="AlphaFoldDB" id="A0A553JGP9"/>
<sequence precursor="true">MKNTFLATSLSGLISLMFVAPAFANVSLTLPKSAELLLVNGQEASSQPKIELGNGDNQIVFRYQTKYRSHGQEKRFSSEAVILSFAAKDTDYNLTLPTLKSDNQADKFDLDPEVYVEDSEGNKLEIRTDTLRKEGIQLGRNYDDEILAYNQTNSIAAIKGLAPTSMVISLTQRSTQAEKEAIVKATPALKDQINISEMLDFWYNQADEATQNEFKAKINKAQH</sequence>
<keyword evidence="5" id="KW-1185">Reference proteome</keyword>
<evidence type="ECO:0000256" key="2">
    <source>
        <dbReference type="ARBA" id="ARBA00022729"/>
    </source>
</evidence>
<protein>
    <recommendedName>
        <fullName evidence="3">UPF0319 protein FN961_23325</fullName>
    </recommendedName>
</protein>
<keyword evidence="2 3" id="KW-0732">Signal</keyword>
<organism evidence="4 5">
    <name type="scientific">Shewanella hanedai</name>
    <name type="common">Alteromonas hanedai</name>
    <dbReference type="NCBI Taxonomy" id="25"/>
    <lineage>
        <taxon>Bacteria</taxon>
        <taxon>Pseudomonadati</taxon>
        <taxon>Pseudomonadota</taxon>
        <taxon>Gammaproteobacteria</taxon>
        <taxon>Alteromonadales</taxon>
        <taxon>Shewanellaceae</taxon>
        <taxon>Shewanella</taxon>
    </lineage>
</organism>
<dbReference type="OrthoDB" id="7058190at2"/>
<dbReference type="EMBL" id="VKGK01000045">
    <property type="protein sequence ID" value="TRY11620.1"/>
    <property type="molecule type" value="Genomic_DNA"/>
</dbReference>
<dbReference type="Proteomes" id="UP000318126">
    <property type="component" value="Unassembled WGS sequence"/>
</dbReference>
<reference evidence="5" key="1">
    <citation type="submission" date="2019-07" db="EMBL/GenBank/DDBJ databases">
        <title>Shewanella sp. YLB-08 draft genomic sequence.</title>
        <authorList>
            <person name="Yu L."/>
        </authorList>
    </citation>
    <scope>NUCLEOTIDE SEQUENCE [LARGE SCALE GENOMIC DNA]</scope>
    <source>
        <strain evidence="5">JCM 20706</strain>
    </source>
</reference>
<feature type="chain" id="PRO_5022277713" description="UPF0319 protein FN961_23325" evidence="3">
    <location>
        <begin position="25"/>
        <end position="223"/>
    </location>
</feature>
<accession>A0A553JGP9</accession>
<feature type="signal peptide" evidence="3">
    <location>
        <begin position="1"/>
        <end position="24"/>
    </location>
</feature>